<sequence>MAFTLTILHPPVVGSMRIYWLKNLPETQLNTVVLMS</sequence>
<proteinExistence type="predicted"/>
<dbReference type="AlphaFoldDB" id="A0A0E9U0D5"/>
<reference evidence="1" key="1">
    <citation type="submission" date="2014-11" db="EMBL/GenBank/DDBJ databases">
        <authorList>
            <person name="Amaro Gonzalez C."/>
        </authorList>
    </citation>
    <scope>NUCLEOTIDE SEQUENCE</scope>
</reference>
<protein>
    <submittedName>
        <fullName evidence="1">Uncharacterized protein</fullName>
    </submittedName>
</protein>
<organism evidence="1">
    <name type="scientific">Anguilla anguilla</name>
    <name type="common">European freshwater eel</name>
    <name type="synonym">Muraena anguilla</name>
    <dbReference type="NCBI Taxonomy" id="7936"/>
    <lineage>
        <taxon>Eukaryota</taxon>
        <taxon>Metazoa</taxon>
        <taxon>Chordata</taxon>
        <taxon>Craniata</taxon>
        <taxon>Vertebrata</taxon>
        <taxon>Euteleostomi</taxon>
        <taxon>Actinopterygii</taxon>
        <taxon>Neopterygii</taxon>
        <taxon>Teleostei</taxon>
        <taxon>Anguilliformes</taxon>
        <taxon>Anguillidae</taxon>
        <taxon>Anguilla</taxon>
    </lineage>
</organism>
<evidence type="ECO:0000313" key="1">
    <source>
        <dbReference type="EMBL" id="JAH58660.1"/>
    </source>
</evidence>
<name>A0A0E9U0D5_ANGAN</name>
<reference evidence="1" key="2">
    <citation type="journal article" date="2015" name="Fish Shellfish Immunol.">
        <title>Early steps in the European eel (Anguilla anguilla)-Vibrio vulnificus interaction in the gills: Role of the RtxA13 toxin.</title>
        <authorList>
            <person name="Callol A."/>
            <person name="Pajuelo D."/>
            <person name="Ebbesson L."/>
            <person name="Teles M."/>
            <person name="MacKenzie S."/>
            <person name="Amaro C."/>
        </authorList>
    </citation>
    <scope>NUCLEOTIDE SEQUENCE</scope>
</reference>
<accession>A0A0E9U0D5</accession>
<dbReference type="EMBL" id="GBXM01049917">
    <property type="protein sequence ID" value="JAH58660.1"/>
    <property type="molecule type" value="Transcribed_RNA"/>
</dbReference>